<keyword evidence="1" id="KW-0472">Membrane</keyword>
<evidence type="ECO:0000313" key="3">
    <source>
        <dbReference type="Proteomes" id="UP000664859"/>
    </source>
</evidence>
<reference evidence="2" key="1">
    <citation type="submission" date="2021-02" db="EMBL/GenBank/DDBJ databases">
        <title>First Annotated Genome of the Yellow-green Alga Tribonema minus.</title>
        <authorList>
            <person name="Mahan K.M."/>
        </authorList>
    </citation>
    <scope>NUCLEOTIDE SEQUENCE</scope>
    <source>
        <strain evidence="2">UTEX B ZZ1240</strain>
    </source>
</reference>
<dbReference type="EMBL" id="JAFCMP010000043">
    <property type="protein sequence ID" value="KAG5189924.1"/>
    <property type="molecule type" value="Genomic_DNA"/>
</dbReference>
<dbReference type="AlphaFoldDB" id="A0A836CLM0"/>
<gene>
    <name evidence="2" type="ORF">JKP88DRAFT_252650</name>
</gene>
<comment type="caution">
    <text evidence="2">The sequence shown here is derived from an EMBL/GenBank/DDBJ whole genome shotgun (WGS) entry which is preliminary data.</text>
</comment>
<feature type="transmembrane region" description="Helical" evidence="1">
    <location>
        <begin position="104"/>
        <end position="124"/>
    </location>
</feature>
<organism evidence="2 3">
    <name type="scientific">Tribonema minus</name>
    <dbReference type="NCBI Taxonomy" id="303371"/>
    <lineage>
        <taxon>Eukaryota</taxon>
        <taxon>Sar</taxon>
        <taxon>Stramenopiles</taxon>
        <taxon>Ochrophyta</taxon>
        <taxon>PX clade</taxon>
        <taxon>Xanthophyceae</taxon>
        <taxon>Tribonematales</taxon>
        <taxon>Tribonemataceae</taxon>
        <taxon>Tribonema</taxon>
    </lineage>
</organism>
<keyword evidence="1" id="KW-1133">Transmembrane helix</keyword>
<protein>
    <submittedName>
        <fullName evidence="2">Uncharacterized protein</fullName>
    </submittedName>
</protein>
<proteinExistence type="predicted"/>
<dbReference type="Proteomes" id="UP000664859">
    <property type="component" value="Unassembled WGS sequence"/>
</dbReference>
<evidence type="ECO:0000313" key="2">
    <source>
        <dbReference type="EMBL" id="KAG5189924.1"/>
    </source>
</evidence>
<name>A0A836CLM0_9STRA</name>
<accession>A0A836CLM0</accession>
<sequence length="652" mass="70998">MEGAHVKQAPKLSHRCLCTLICLELPGQWIRGFYSCATERVVIQQLDDRYERTQRSRRVVLQTNVPRPLRHLSIDASASSSRCIYEYSSIVQAKMMLQEEDSGCVMLALQATMLTMMLLTVVMVTTGAKIDPLTRAQILLLRLQILMLSLSSTNLKVVHHSCFMVHLQAVAEAFEKFSCYDRTTNICGLDLAELRASCVHHHDFKTVTCRSRCCTGLAHAFRCTGTWKVCPDNKTFCLGYLVGCDKSGKCYCAGEKKFVFQRRRGDAIYGECQEAKLLCPDQRTSCNVDSHNSDTQDATARCDAKGECVCFKGFTWFDTSTRICPDGTPCGGVYYSTYGGPLPTCTAAGVCTCAQDGFKWLPTSPKRPTDGSCKRAQAICPDNKSVCDASGSSFGTGVRCTAAGKCECTKAGATFFNANGFGKYDGYCIAKDKVCPNGKSYCDGAGNGEKVLCDAGGHCQCVNPERKYVLYYKDALMSAGQCLAPWRVCPNGKTYCTVQGHGNAHCDASGNCVCNKSNRMWIKLPSMEDNEKLGACAALARFCPNLKTYCTDINARGSDAAPPTVACDASAKCVCTDPGKIWISNGPAGGYKSGYCVESDALLKRNVGRRNTGDSSLVQDLRGVRGAADDRGQQTKRTLLAVRTDLAGRFLR</sequence>
<keyword evidence="3" id="KW-1185">Reference proteome</keyword>
<keyword evidence="1" id="KW-0812">Transmembrane</keyword>
<evidence type="ECO:0000256" key="1">
    <source>
        <dbReference type="SAM" id="Phobius"/>
    </source>
</evidence>